<keyword evidence="2" id="KW-1185">Reference proteome</keyword>
<reference evidence="1 2" key="1">
    <citation type="submission" date="2021-06" db="EMBL/GenBank/DDBJ databases">
        <authorList>
            <person name="Kallberg Y."/>
            <person name="Tangrot J."/>
            <person name="Rosling A."/>
        </authorList>
    </citation>
    <scope>NUCLEOTIDE SEQUENCE [LARGE SCALE GENOMIC DNA]</scope>
    <source>
        <strain evidence="1 2">120-4 pot B 10/14</strain>
    </source>
</reference>
<dbReference type="EMBL" id="CAJVQB010005568">
    <property type="protein sequence ID" value="CAG8665022.1"/>
    <property type="molecule type" value="Genomic_DNA"/>
</dbReference>
<comment type="caution">
    <text evidence="1">The sequence shown here is derived from an EMBL/GenBank/DDBJ whole genome shotgun (WGS) entry which is preliminary data.</text>
</comment>
<dbReference type="Proteomes" id="UP000789901">
    <property type="component" value="Unassembled WGS sequence"/>
</dbReference>
<evidence type="ECO:0000313" key="2">
    <source>
        <dbReference type="Proteomes" id="UP000789901"/>
    </source>
</evidence>
<proteinExistence type="predicted"/>
<protein>
    <submittedName>
        <fullName evidence="1">2772_t:CDS:1</fullName>
    </submittedName>
</protein>
<sequence length="106" mass="12222">MVSQEKIRIPHVLNDQFYAQVVTKVSIFTLKKTHKQFLKATDSTLENPLPPCSGIFTLSMDLPCSHVILERHTNNQSLQLIDFHTHWRLQKESSTHVLSEPENSIQ</sequence>
<gene>
    <name evidence="1" type="ORF">GMARGA_LOCUS10100</name>
</gene>
<organism evidence="1 2">
    <name type="scientific">Gigaspora margarita</name>
    <dbReference type="NCBI Taxonomy" id="4874"/>
    <lineage>
        <taxon>Eukaryota</taxon>
        <taxon>Fungi</taxon>
        <taxon>Fungi incertae sedis</taxon>
        <taxon>Mucoromycota</taxon>
        <taxon>Glomeromycotina</taxon>
        <taxon>Glomeromycetes</taxon>
        <taxon>Diversisporales</taxon>
        <taxon>Gigasporaceae</taxon>
        <taxon>Gigaspora</taxon>
    </lineage>
</organism>
<accession>A0ABN7UUS8</accession>
<name>A0ABN7UUS8_GIGMA</name>
<evidence type="ECO:0000313" key="1">
    <source>
        <dbReference type="EMBL" id="CAG8665022.1"/>
    </source>
</evidence>